<sequence length="90" mass="9973">MHATTGHSVHNPLRGTNIPYQNVLCGPLPYTVVARHLAFVIVFTHLQCTGLLVSMVWKSVAITPLRRESPMMLLLSAVDASAYCALIFYF</sequence>
<feature type="transmembrane region" description="Helical" evidence="1">
    <location>
        <begin position="69"/>
        <end position="89"/>
    </location>
</feature>
<keyword evidence="1" id="KW-1133">Transmembrane helix</keyword>
<dbReference type="Proteomes" id="UP001105220">
    <property type="component" value="Unplaced"/>
</dbReference>
<reference key="1">
    <citation type="journal article" date="2019" name="Genes (Basel)">
        <title>A High-Quality De novo Genome Assembly from a Single Mosquito Using PacBio Sequencing.</title>
        <authorList>
            <person name="Kingan S.B."/>
            <person name="Heaton H."/>
            <person name="Cudini J."/>
            <person name="Lambert C.C."/>
            <person name="Baybayan P."/>
            <person name="Galvin B.D."/>
            <person name="Durbin R."/>
            <person name="Korlach J."/>
            <person name="Lawniczak M.K.N."/>
        </authorList>
    </citation>
    <scope>NUCLEOTIDE SEQUENCE [LARGE SCALE GENOMIC DNA]</scope>
    <source>
        <strain>Mali-NIH</strain>
    </source>
</reference>
<keyword evidence="3" id="KW-1185">Reference proteome</keyword>
<protein>
    <submittedName>
        <fullName evidence="2">Uncharacterized protein</fullName>
    </submittedName>
</protein>
<dbReference type="VEuPathDB" id="VectorBase:ACON001013"/>
<evidence type="ECO:0000313" key="2">
    <source>
        <dbReference type="EnsemblMetazoa" id="ACON001013-PA"/>
    </source>
</evidence>
<keyword evidence="1" id="KW-0812">Transmembrane</keyword>
<dbReference type="AlphaFoldDB" id="A0A6E8V9D2"/>
<organism evidence="2 3">
    <name type="scientific">Anopheles coluzzii</name>
    <name type="common">African malaria mosquito</name>
    <dbReference type="NCBI Taxonomy" id="1518534"/>
    <lineage>
        <taxon>Eukaryota</taxon>
        <taxon>Metazoa</taxon>
        <taxon>Ecdysozoa</taxon>
        <taxon>Arthropoda</taxon>
        <taxon>Hexapoda</taxon>
        <taxon>Insecta</taxon>
        <taxon>Pterygota</taxon>
        <taxon>Neoptera</taxon>
        <taxon>Endopterygota</taxon>
        <taxon>Diptera</taxon>
        <taxon>Nematocera</taxon>
        <taxon>Culicoidea</taxon>
        <taxon>Culicidae</taxon>
        <taxon>Anophelinae</taxon>
        <taxon>Anopheles</taxon>
    </lineage>
</organism>
<accession>A0A6E8V9D2</accession>
<proteinExistence type="predicted"/>
<dbReference type="EnsemblMetazoa" id="ACON001013-RA">
    <property type="protein sequence ID" value="ACON001013-PA"/>
    <property type="gene ID" value="ACON001013"/>
</dbReference>
<keyword evidence="1" id="KW-0472">Membrane</keyword>
<reference evidence="2" key="2">
    <citation type="submission" date="2020-05" db="UniProtKB">
        <authorList>
            <consortium name="EnsemblMetazoa"/>
        </authorList>
    </citation>
    <scope>IDENTIFICATION</scope>
    <source>
        <strain evidence="2">Ngousso</strain>
    </source>
</reference>
<name>A0A6E8V9D2_ANOCL</name>
<evidence type="ECO:0000256" key="1">
    <source>
        <dbReference type="SAM" id="Phobius"/>
    </source>
</evidence>
<feature type="transmembrane region" description="Helical" evidence="1">
    <location>
        <begin position="37"/>
        <end position="57"/>
    </location>
</feature>
<evidence type="ECO:0000313" key="3">
    <source>
        <dbReference type="Proteomes" id="UP001105220"/>
    </source>
</evidence>